<dbReference type="PANTHER" id="PTHR21180">
    <property type="entry name" value="ENDONUCLEASE/EXONUCLEASE/PHOSPHATASE FAMILY DOMAIN-CONTAINING PROTEIN 1"/>
    <property type="match status" value="1"/>
</dbReference>
<reference evidence="3" key="1">
    <citation type="submission" date="2024-07" db="EMBL/GenBank/DDBJ databases">
        <authorList>
            <person name="Yu S.T."/>
        </authorList>
    </citation>
    <scope>NUCLEOTIDE SEQUENCE</scope>
    <source>
        <strain evidence="3">R39</strain>
    </source>
</reference>
<protein>
    <submittedName>
        <fullName evidence="3">Helix-hairpin-helix domain-containing protein</fullName>
    </submittedName>
</protein>
<dbReference type="InterPro" id="IPR003583">
    <property type="entry name" value="Hlx-hairpin-Hlx_DNA-bd_motif"/>
</dbReference>
<dbReference type="InterPro" id="IPR010994">
    <property type="entry name" value="RuvA_2-like"/>
</dbReference>
<feature type="compositionally biased region" description="Basic residues" evidence="1">
    <location>
        <begin position="26"/>
        <end position="43"/>
    </location>
</feature>
<dbReference type="RefSeq" id="WP_369222707.1">
    <property type="nucleotide sequence ID" value="NZ_CP163441.1"/>
</dbReference>
<feature type="domain" description="Helix-hairpin-helix DNA-binding motif class 1" evidence="2">
    <location>
        <begin position="363"/>
        <end position="382"/>
    </location>
</feature>
<dbReference type="PANTHER" id="PTHR21180:SF32">
    <property type="entry name" value="ENDONUCLEASE_EXONUCLEASE_PHOSPHATASE FAMILY DOMAIN-CONTAINING PROTEIN 1"/>
    <property type="match status" value="1"/>
</dbReference>
<dbReference type="SUPFAM" id="SSF47781">
    <property type="entry name" value="RuvA domain 2-like"/>
    <property type="match status" value="1"/>
</dbReference>
<dbReference type="Pfam" id="PF12836">
    <property type="entry name" value="HHH_3"/>
    <property type="match status" value="1"/>
</dbReference>
<gene>
    <name evidence="3" type="ORF">AB5J52_15790</name>
</gene>
<proteinExistence type="predicted"/>
<feature type="domain" description="Helix-hairpin-helix DNA-binding motif class 1" evidence="2">
    <location>
        <begin position="333"/>
        <end position="352"/>
    </location>
</feature>
<name>A0AB39QRU6_9ACTN</name>
<evidence type="ECO:0000313" key="3">
    <source>
        <dbReference type="EMBL" id="XDQ43609.1"/>
    </source>
</evidence>
<dbReference type="AlphaFoldDB" id="A0AB39QRU6"/>
<dbReference type="Gene3D" id="1.10.150.320">
    <property type="entry name" value="Photosystem II 12 kDa extrinsic protein"/>
    <property type="match status" value="1"/>
</dbReference>
<organism evidence="3">
    <name type="scientific">Streptomyces sp. R39</name>
    <dbReference type="NCBI Taxonomy" id="3238631"/>
    <lineage>
        <taxon>Bacteria</taxon>
        <taxon>Bacillati</taxon>
        <taxon>Actinomycetota</taxon>
        <taxon>Actinomycetes</taxon>
        <taxon>Kitasatosporales</taxon>
        <taxon>Streptomycetaceae</taxon>
        <taxon>Streptomyces</taxon>
    </lineage>
</organism>
<evidence type="ECO:0000256" key="1">
    <source>
        <dbReference type="SAM" id="MobiDB-lite"/>
    </source>
</evidence>
<dbReference type="GO" id="GO:0015627">
    <property type="term" value="C:type II protein secretion system complex"/>
    <property type="evidence" value="ECO:0007669"/>
    <property type="project" value="TreeGrafter"/>
</dbReference>
<dbReference type="Gene3D" id="3.10.560.10">
    <property type="entry name" value="Outer membrane lipoprotein wza domain like"/>
    <property type="match status" value="1"/>
</dbReference>
<dbReference type="GO" id="GO:0003677">
    <property type="term" value="F:DNA binding"/>
    <property type="evidence" value="ECO:0007669"/>
    <property type="project" value="InterPro"/>
</dbReference>
<dbReference type="InterPro" id="IPR019554">
    <property type="entry name" value="Soluble_ligand-bd"/>
</dbReference>
<feature type="compositionally biased region" description="Basic and acidic residues" evidence="1">
    <location>
        <begin position="1"/>
        <end position="11"/>
    </location>
</feature>
<feature type="region of interest" description="Disordered" evidence="1">
    <location>
        <begin position="1"/>
        <end position="49"/>
    </location>
</feature>
<dbReference type="EMBL" id="CP163441">
    <property type="protein sequence ID" value="XDQ43609.1"/>
    <property type="molecule type" value="Genomic_DNA"/>
</dbReference>
<evidence type="ECO:0000259" key="2">
    <source>
        <dbReference type="SMART" id="SM00278"/>
    </source>
</evidence>
<accession>A0AB39QRU6</accession>
<dbReference type="GO" id="GO:0006281">
    <property type="term" value="P:DNA repair"/>
    <property type="evidence" value="ECO:0007669"/>
    <property type="project" value="InterPro"/>
</dbReference>
<sequence length="385" mass="39172">MALRSRSHETHATSGPGRGFASDGRTRHRRSPVRARVGPRRRPAPADELRRRAELLFGERAVVRPVPGQGPPTADTVTGTGAATGLTAATTAVRTATAGVRTAAAALSTAAAVMSSARALAGEATARREPALPGLRARVGLAVRERMPVWLQTRCGLERRGAVALGVVLVVATALAVQHFWTGRTESVSAPEVVRAQPPYEKGGERAPAAGAAGGTGVAAAPDAFGGTGVTGGFGGTGRSGGEIVVDVTGKVRDPGVHTLPAGSRVTDALRAAGGVRPGTDTDGLNRARFLTDGEQIVVGGPAPPAVPGRGVGGAATGAGPSAPVSLNTATVEQLDALPGVGPVLAQHIVDFRTQHAGFRSVDELRQVKGIGDRRYSDLRDLVRP</sequence>
<dbReference type="GO" id="GO:0015628">
    <property type="term" value="P:protein secretion by the type II secretion system"/>
    <property type="evidence" value="ECO:0007669"/>
    <property type="project" value="TreeGrafter"/>
</dbReference>
<dbReference type="InterPro" id="IPR051675">
    <property type="entry name" value="Endo/Exo/Phosphatase_dom_1"/>
</dbReference>
<dbReference type="SMART" id="SM00278">
    <property type="entry name" value="HhH1"/>
    <property type="match status" value="2"/>
</dbReference>
<dbReference type="Pfam" id="PF10531">
    <property type="entry name" value="SLBB"/>
    <property type="match status" value="1"/>
</dbReference>